<organism evidence="2 3">
    <name type="scientific">Ferroglobus placidus (strain DSM 10642 / AEDII12DO)</name>
    <dbReference type="NCBI Taxonomy" id="589924"/>
    <lineage>
        <taxon>Archaea</taxon>
        <taxon>Methanobacteriati</taxon>
        <taxon>Methanobacteriota</taxon>
        <taxon>Archaeoglobi</taxon>
        <taxon>Archaeoglobales</taxon>
        <taxon>Archaeoglobaceae</taxon>
        <taxon>Ferroglobus</taxon>
    </lineage>
</organism>
<evidence type="ECO:0000313" key="2">
    <source>
        <dbReference type="EMBL" id="ADC65782.1"/>
    </source>
</evidence>
<dbReference type="HOGENOM" id="CLU_1286315_0_0_2"/>
<dbReference type="AlphaFoldDB" id="D3RZ69"/>
<dbReference type="PaxDb" id="589924-Ferp_1634"/>
<dbReference type="RefSeq" id="WP_012966122.1">
    <property type="nucleotide sequence ID" value="NC_013849.1"/>
</dbReference>
<gene>
    <name evidence="2" type="ordered locus">Ferp_1634</name>
</gene>
<accession>D3RZ69</accession>
<dbReference type="Proteomes" id="UP000002613">
    <property type="component" value="Chromosome"/>
</dbReference>
<evidence type="ECO:0008006" key="4">
    <source>
        <dbReference type="Google" id="ProtNLM"/>
    </source>
</evidence>
<protein>
    <recommendedName>
        <fullName evidence="4">Cobalt transport protein</fullName>
    </recommendedName>
</protein>
<dbReference type="STRING" id="589924.Ferp_1634"/>
<dbReference type="GeneID" id="8779158"/>
<reference evidence="2 3" key="2">
    <citation type="journal article" date="2011" name="Stand. Genomic Sci.">
        <title>Complete genome sequence of Ferroglobus placidus AEDII12DO.</title>
        <authorList>
            <person name="Anderson I."/>
            <person name="Risso C."/>
            <person name="Holmes D."/>
            <person name="Lucas S."/>
            <person name="Copeland A."/>
            <person name="Lapidus A."/>
            <person name="Cheng J.F."/>
            <person name="Bruce D."/>
            <person name="Goodwin L."/>
            <person name="Pitluck S."/>
            <person name="Saunders E."/>
            <person name="Brettin T."/>
            <person name="Detter J.C."/>
            <person name="Han C."/>
            <person name="Tapia R."/>
            <person name="Larimer F."/>
            <person name="Land M."/>
            <person name="Hauser L."/>
            <person name="Woyke T."/>
            <person name="Lovley D."/>
            <person name="Kyrpides N."/>
            <person name="Ivanova N."/>
        </authorList>
    </citation>
    <scope>NUCLEOTIDE SEQUENCE [LARGE SCALE GENOMIC DNA]</scope>
    <source>
        <strain evidence="3">DSM 10642 / AEDII12DO</strain>
    </source>
</reference>
<dbReference type="EMBL" id="CP001899">
    <property type="protein sequence ID" value="ADC65782.1"/>
    <property type="molecule type" value="Genomic_DNA"/>
</dbReference>
<keyword evidence="3" id="KW-1185">Reference proteome</keyword>
<evidence type="ECO:0000313" key="3">
    <source>
        <dbReference type="Proteomes" id="UP000002613"/>
    </source>
</evidence>
<evidence type="ECO:0000256" key="1">
    <source>
        <dbReference type="SAM" id="Phobius"/>
    </source>
</evidence>
<feature type="transmembrane region" description="Helical" evidence="1">
    <location>
        <begin position="31"/>
        <end position="51"/>
    </location>
</feature>
<feature type="transmembrane region" description="Helical" evidence="1">
    <location>
        <begin position="63"/>
        <end position="95"/>
    </location>
</feature>
<reference evidence="3" key="1">
    <citation type="submission" date="2010-02" db="EMBL/GenBank/DDBJ databases">
        <title>Complete sequence of Ferroglobus placidus DSM 10642.</title>
        <authorList>
            <consortium name="US DOE Joint Genome Institute"/>
            <person name="Lucas S."/>
            <person name="Copeland A."/>
            <person name="Lapidus A."/>
            <person name="Cheng J.-F."/>
            <person name="Bruce D."/>
            <person name="Goodwin L."/>
            <person name="Pitluck S."/>
            <person name="Saunders E."/>
            <person name="Brettin T."/>
            <person name="Detter J.C."/>
            <person name="Han C."/>
            <person name="Tapia R."/>
            <person name="Larimer F."/>
            <person name="Land M."/>
            <person name="Hauser L."/>
            <person name="Kyrpides N."/>
            <person name="Ivanova N."/>
            <person name="Holmes D."/>
            <person name="Lovley D."/>
            <person name="Kyrpides N."/>
            <person name="Anderson I.J."/>
            <person name="Woyke T."/>
        </authorList>
    </citation>
    <scope>NUCLEOTIDE SEQUENCE [LARGE SCALE GENOMIC DNA]</scope>
    <source>
        <strain evidence="3">DSM 10642 / AEDII12DO</strain>
    </source>
</reference>
<sequence length="214" mass="23430">MIIENLKEGFKEGNLEGRCVLLSSLFLTSSIYLSGFSIPASLCSVAISAFFSKGKVLRFILGFLPVLLLLFISSLISGFNVLIAFVGILCSGALITSSKYSEIVGALIYFKFPEKFASYVGIPLALLPTVVNDLENVKFLYGGGARKYYSMLKAFVAAVIIRSLSLGETLYSKGFSEKAYYEIRKPKAIDLALLSLSSLLFFSTFLQLPPFRST</sequence>
<keyword evidence="1" id="KW-0812">Transmembrane</keyword>
<dbReference type="eggNOG" id="arCOG02250">
    <property type="taxonomic scope" value="Archaea"/>
</dbReference>
<keyword evidence="1" id="KW-1133">Transmembrane helix</keyword>
<dbReference type="KEGG" id="fpl:Ferp_1634"/>
<keyword evidence="1" id="KW-0472">Membrane</keyword>
<name>D3RZ69_FERPA</name>
<dbReference type="OrthoDB" id="384334at2157"/>
<proteinExistence type="predicted"/>